<evidence type="ECO:0000313" key="2">
    <source>
        <dbReference type="Proteomes" id="UP000036403"/>
    </source>
</evidence>
<dbReference type="PaxDb" id="67767-A0A0J7JVS5"/>
<sequence length="123" mass="13383">MANPLTSPDSAENSENTKMDRISIGLRILKRSAIAPNPAPDSAQVSANTADSVPRCTLLSLRSAAIIGNRNEMVRRSTNTQPNTKNKIISNRFSSLNALRAAGDVFIASFVHKLTYEWRPAMA</sequence>
<dbReference type="AlphaFoldDB" id="A0A0J7JVS5"/>
<comment type="caution">
    <text evidence="1">The sequence shown here is derived from an EMBL/GenBank/DDBJ whole genome shotgun (WGS) entry which is preliminary data.</text>
</comment>
<gene>
    <name evidence="1" type="ORF">RF55_23276</name>
</gene>
<dbReference type="Proteomes" id="UP000036403">
    <property type="component" value="Unassembled WGS sequence"/>
</dbReference>
<dbReference type="EMBL" id="LBMM01026128">
    <property type="protein sequence ID" value="KMQ82348.1"/>
    <property type="molecule type" value="Genomic_DNA"/>
</dbReference>
<name>A0A0J7JVS5_LASNI</name>
<evidence type="ECO:0000313" key="1">
    <source>
        <dbReference type="EMBL" id="KMQ82348.1"/>
    </source>
</evidence>
<proteinExistence type="predicted"/>
<keyword evidence="1" id="KW-0436">Ligase</keyword>
<keyword evidence="2" id="KW-1185">Reference proteome</keyword>
<keyword evidence="1" id="KW-0030">Aminoacyl-tRNA synthetase</keyword>
<protein>
    <submittedName>
        <fullName evidence="1">Lysyl-trna synthetase</fullName>
    </submittedName>
</protein>
<reference evidence="1 2" key="1">
    <citation type="submission" date="2015-04" db="EMBL/GenBank/DDBJ databases">
        <title>Lasius niger genome sequencing.</title>
        <authorList>
            <person name="Konorov E.A."/>
            <person name="Nikitin M.A."/>
            <person name="Kirill M.V."/>
            <person name="Chang P."/>
        </authorList>
    </citation>
    <scope>NUCLEOTIDE SEQUENCE [LARGE SCALE GENOMIC DNA]</scope>
    <source>
        <tissue evidence="1">Whole</tissue>
    </source>
</reference>
<organism evidence="1 2">
    <name type="scientific">Lasius niger</name>
    <name type="common">Black garden ant</name>
    <dbReference type="NCBI Taxonomy" id="67767"/>
    <lineage>
        <taxon>Eukaryota</taxon>
        <taxon>Metazoa</taxon>
        <taxon>Ecdysozoa</taxon>
        <taxon>Arthropoda</taxon>
        <taxon>Hexapoda</taxon>
        <taxon>Insecta</taxon>
        <taxon>Pterygota</taxon>
        <taxon>Neoptera</taxon>
        <taxon>Endopterygota</taxon>
        <taxon>Hymenoptera</taxon>
        <taxon>Apocrita</taxon>
        <taxon>Aculeata</taxon>
        <taxon>Formicoidea</taxon>
        <taxon>Formicidae</taxon>
        <taxon>Formicinae</taxon>
        <taxon>Lasius</taxon>
        <taxon>Lasius</taxon>
    </lineage>
</organism>
<dbReference type="GO" id="GO:0004812">
    <property type="term" value="F:aminoacyl-tRNA ligase activity"/>
    <property type="evidence" value="ECO:0007669"/>
    <property type="project" value="UniProtKB-KW"/>
</dbReference>
<accession>A0A0J7JVS5</accession>